<feature type="chain" id="PRO_5003192510" evidence="1">
    <location>
        <begin position="24"/>
        <end position="33"/>
    </location>
</feature>
<name>E5A974_LEPMJ</name>
<keyword evidence="1" id="KW-0732">Signal</keyword>
<protein>
    <submittedName>
        <fullName evidence="2">Predicted protein</fullName>
    </submittedName>
</protein>
<feature type="signal peptide" evidence="1">
    <location>
        <begin position="1"/>
        <end position="23"/>
    </location>
</feature>
<dbReference type="AlphaFoldDB" id="E5A974"/>
<reference evidence="3" key="1">
    <citation type="journal article" date="2011" name="Nat. Commun.">
        <title>Effector diversification within compartments of the Leptosphaeria maculans genome affected by Repeat-Induced Point mutations.</title>
        <authorList>
            <person name="Rouxel T."/>
            <person name="Grandaubert J."/>
            <person name="Hane J.K."/>
            <person name="Hoede C."/>
            <person name="van de Wouw A.P."/>
            <person name="Couloux A."/>
            <person name="Dominguez V."/>
            <person name="Anthouard V."/>
            <person name="Bally P."/>
            <person name="Bourras S."/>
            <person name="Cozijnsen A.J."/>
            <person name="Ciuffetti L.M."/>
            <person name="Degrave A."/>
            <person name="Dilmaghani A."/>
            <person name="Duret L."/>
            <person name="Fudal I."/>
            <person name="Goodwin S.B."/>
            <person name="Gout L."/>
            <person name="Glaser N."/>
            <person name="Linglin J."/>
            <person name="Kema G.H.J."/>
            <person name="Lapalu N."/>
            <person name="Lawrence C.B."/>
            <person name="May K."/>
            <person name="Meyer M."/>
            <person name="Ollivier B."/>
            <person name="Poulain J."/>
            <person name="Schoch C.L."/>
            <person name="Simon A."/>
            <person name="Spatafora J.W."/>
            <person name="Stachowiak A."/>
            <person name="Turgeon B.G."/>
            <person name="Tyler B.M."/>
            <person name="Vincent D."/>
            <person name="Weissenbach J."/>
            <person name="Amselem J."/>
            <person name="Quesneville H."/>
            <person name="Oliver R.P."/>
            <person name="Wincker P."/>
            <person name="Balesdent M.-H."/>
            <person name="Howlett B.J."/>
        </authorList>
    </citation>
    <scope>NUCLEOTIDE SEQUENCE [LARGE SCALE GENOMIC DNA]</scope>
    <source>
        <strain evidence="3">JN3 / isolate v23.1.3 / race Av1-4-5-6-7-8</strain>
    </source>
</reference>
<dbReference type="HOGENOM" id="CLU_3384937_0_0_1"/>
<evidence type="ECO:0000313" key="3">
    <source>
        <dbReference type="Proteomes" id="UP000002668"/>
    </source>
</evidence>
<sequence>MHYYVSWAILSLILAQGLPGGAGTPSVCHLGGE</sequence>
<proteinExistence type="predicted"/>
<dbReference type="Proteomes" id="UP000002668">
    <property type="component" value="Genome"/>
</dbReference>
<dbReference type="EMBL" id="FP929138">
    <property type="protein sequence ID" value="CBY00215.1"/>
    <property type="molecule type" value="Genomic_DNA"/>
</dbReference>
<evidence type="ECO:0000256" key="1">
    <source>
        <dbReference type="SAM" id="SignalP"/>
    </source>
</evidence>
<evidence type="ECO:0000313" key="2">
    <source>
        <dbReference type="EMBL" id="CBY00215.1"/>
    </source>
</evidence>
<dbReference type="InParanoid" id="E5A974"/>
<gene>
    <name evidence="2" type="ORF">LEMA_uP013450.1</name>
</gene>
<organism evidence="3">
    <name type="scientific">Leptosphaeria maculans (strain JN3 / isolate v23.1.3 / race Av1-4-5-6-7-8)</name>
    <name type="common">Blackleg fungus</name>
    <name type="synonym">Phoma lingam</name>
    <dbReference type="NCBI Taxonomy" id="985895"/>
    <lineage>
        <taxon>Eukaryota</taxon>
        <taxon>Fungi</taxon>
        <taxon>Dikarya</taxon>
        <taxon>Ascomycota</taxon>
        <taxon>Pezizomycotina</taxon>
        <taxon>Dothideomycetes</taxon>
        <taxon>Pleosporomycetidae</taxon>
        <taxon>Pleosporales</taxon>
        <taxon>Pleosporineae</taxon>
        <taxon>Leptosphaeriaceae</taxon>
        <taxon>Plenodomus</taxon>
        <taxon>Plenodomus lingam/Leptosphaeria maculans species complex</taxon>
    </lineage>
</organism>
<accession>E5A974</accession>
<dbReference type="VEuPathDB" id="FungiDB:LEMA_uP013450.1"/>
<keyword evidence="3" id="KW-1185">Reference proteome</keyword>